<dbReference type="RefSeq" id="WP_182688628.1">
    <property type="nucleotide sequence ID" value="NZ_JACHTF010000020.1"/>
</dbReference>
<dbReference type="InterPro" id="IPR037125">
    <property type="entry name" value="YajI-like_sf"/>
</dbReference>
<evidence type="ECO:0000313" key="1">
    <source>
        <dbReference type="EMBL" id="MBB1061858.1"/>
    </source>
</evidence>
<dbReference type="EMBL" id="JACHTF010000020">
    <property type="protein sequence ID" value="MBB1061858.1"/>
    <property type="molecule type" value="Genomic_DNA"/>
</dbReference>
<protein>
    <submittedName>
        <fullName evidence="1">DUF3251 domain-containing protein</fullName>
    </submittedName>
</protein>
<accession>A0A7W3Y6U5</accession>
<proteinExistence type="predicted"/>
<organism evidence="1 2">
    <name type="scientific">Marilutibacter spongiae</name>
    <dbReference type="NCBI Taxonomy" id="2025720"/>
    <lineage>
        <taxon>Bacteria</taxon>
        <taxon>Pseudomonadati</taxon>
        <taxon>Pseudomonadota</taxon>
        <taxon>Gammaproteobacteria</taxon>
        <taxon>Lysobacterales</taxon>
        <taxon>Lysobacteraceae</taxon>
        <taxon>Marilutibacter</taxon>
    </lineage>
</organism>
<comment type="caution">
    <text evidence="1">The sequence shown here is derived from an EMBL/GenBank/DDBJ whole genome shotgun (WGS) entry which is preliminary data.</text>
</comment>
<keyword evidence="2" id="KW-1185">Reference proteome</keyword>
<reference evidence="1 2" key="1">
    <citation type="submission" date="2020-08" db="EMBL/GenBank/DDBJ databases">
        <authorList>
            <person name="Xu S."/>
            <person name="Li A."/>
        </authorList>
    </citation>
    <scope>NUCLEOTIDE SEQUENCE [LARGE SCALE GENOMIC DNA]</scope>
    <source>
        <strain evidence="1 2">119BY6-57</strain>
    </source>
</reference>
<sequence>MSARLKNVEDRNLEQLARIVELESRVDRQGQSSAPSPVAEIDPAGESGFHVLDTGISPVLVSLDSTSQRADGSLVKLRVGNISAGDITGGTIRVLYGPRFDAQGAQDYSAWRAALRSKEQSIVMPLRSGSWTLVDLPLNSPPDRLGYLQVQIQSSRVSLNQTQ</sequence>
<dbReference type="Gene3D" id="2.60.40.1620">
    <property type="entry name" value="Lipoprotein YajI-like"/>
    <property type="match status" value="1"/>
</dbReference>
<dbReference type="AlphaFoldDB" id="A0A7W3Y6U5"/>
<evidence type="ECO:0000313" key="2">
    <source>
        <dbReference type="Proteomes" id="UP000523196"/>
    </source>
</evidence>
<dbReference type="Proteomes" id="UP000523196">
    <property type="component" value="Unassembled WGS sequence"/>
</dbReference>
<gene>
    <name evidence="1" type="ORF">H4F98_14885</name>
</gene>
<name>A0A7W3Y6U5_9GAMM</name>